<organism evidence="3 4">
    <name type="scientific">Telmatocola sphagniphila</name>
    <dbReference type="NCBI Taxonomy" id="1123043"/>
    <lineage>
        <taxon>Bacteria</taxon>
        <taxon>Pseudomonadati</taxon>
        <taxon>Planctomycetota</taxon>
        <taxon>Planctomycetia</taxon>
        <taxon>Gemmatales</taxon>
        <taxon>Gemmataceae</taxon>
    </lineage>
</organism>
<reference evidence="3" key="1">
    <citation type="submission" date="2021-05" db="EMBL/GenBank/DDBJ databases">
        <title>Complete genome sequence of the cellulolytic planctomycete Telmatocola sphagniphila SP2T and characterization of the first cellulase from planctomycetes.</title>
        <authorList>
            <person name="Rakitin A.L."/>
            <person name="Beletsky A.V."/>
            <person name="Naumoff D.G."/>
            <person name="Kulichevskaya I.S."/>
            <person name="Mardanov A.V."/>
            <person name="Ravin N.V."/>
            <person name="Dedysh S.N."/>
        </authorList>
    </citation>
    <scope>NUCLEOTIDE SEQUENCE</scope>
    <source>
        <strain evidence="3">SP2T</strain>
    </source>
</reference>
<dbReference type="EMBL" id="CP074694">
    <property type="protein sequence ID" value="QVL31449.1"/>
    <property type="molecule type" value="Genomic_DNA"/>
</dbReference>
<dbReference type="SUPFAM" id="SSF69572">
    <property type="entry name" value="Activating enzymes of the ubiquitin-like proteins"/>
    <property type="match status" value="1"/>
</dbReference>
<evidence type="ECO:0000256" key="1">
    <source>
        <dbReference type="ARBA" id="ARBA00009919"/>
    </source>
</evidence>
<dbReference type="Proteomes" id="UP000676194">
    <property type="component" value="Chromosome"/>
</dbReference>
<dbReference type="GO" id="GO:0016779">
    <property type="term" value="F:nucleotidyltransferase activity"/>
    <property type="evidence" value="ECO:0007669"/>
    <property type="project" value="UniProtKB-KW"/>
</dbReference>
<dbReference type="RefSeq" id="WP_213495330.1">
    <property type="nucleotide sequence ID" value="NZ_CP074694.1"/>
</dbReference>
<dbReference type="Gene3D" id="3.40.50.720">
    <property type="entry name" value="NAD(P)-binding Rossmann-like Domain"/>
    <property type="match status" value="1"/>
</dbReference>
<protein>
    <submittedName>
        <fullName evidence="3">ThiF family adenylyltransferase</fullName>
    </submittedName>
</protein>
<dbReference type="GO" id="GO:0008146">
    <property type="term" value="F:sulfotransferase activity"/>
    <property type="evidence" value="ECO:0007669"/>
    <property type="project" value="TreeGrafter"/>
</dbReference>
<proteinExistence type="inferred from homology"/>
<dbReference type="PANTHER" id="PTHR10953:SF102">
    <property type="entry name" value="ADENYLYLTRANSFERASE AND SULFURTRANSFERASE MOCS3"/>
    <property type="match status" value="1"/>
</dbReference>
<evidence type="ECO:0000313" key="3">
    <source>
        <dbReference type="EMBL" id="QVL31449.1"/>
    </source>
</evidence>
<evidence type="ECO:0000313" key="4">
    <source>
        <dbReference type="Proteomes" id="UP000676194"/>
    </source>
</evidence>
<keyword evidence="3" id="KW-0548">Nucleotidyltransferase</keyword>
<feature type="domain" description="THIF-type NAD/FAD binding fold" evidence="2">
    <location>
        <begin position="13"/>
        <end position="244"/>
    </location>
</feature>
<dbReference type="Pfam" id="PF00899">
    <property type="entry name" value="ThiF"/>
    <property type="match status" value="1"/>
</dbReference>
<dbReference type="CDD" id="cd00757">
    <property type="entry name" value="ThiF_MoeB_HesA_family"/>
    <property type="match status" value="1"/>
</dbReference>
<dbReference type="InterPro" id="IPR045886">
    <property type="entry name" value="ThiF/MoeB/HesA"/>
</dbReference>
<dbReference type="InterPro" id="IPR000594">
    <property type="entry name" value="ThiF_NAD_FAD-bd"/>
</dbReference>
<dbReference type="FunFam" id="3.40.50.720:FF:000080">
    <property type="entry name" value="Thiazole biosynthesis adenylyltransferase ThiF"/>
    <property type="match status" value="1"/>
</dbReference>
<name>A0A8E6B527_9BACT</name>
<accession>A0A8E6B527</accession>
<gene>
    <name evidence="3" type="ORF">KIH39_21770</name>
</gene>
<comment type="similarity">
    <text evidence="1">Belongs to the HesA/MoeB/ThiF family.</text>
</comment>
<dbReference type="AlphaFoldDB" id="A0A8E6B527"/>
<dbReference type="GO" id="GO:0005829">
    <property type="term" value="C:cytosol"/>
    <property type="evidence" value="ECO:0007669"/>
    <property type="project" value="TreeGrafter"/>
</dbReference>
<sequence length="349" mass="38396">MQRKLDENLTERYSRQMRFGPIGKAGQEKLINGRVTLCGCGALGTVLANHLVRGGVGFVRIIDRDFIEPSNLQRQVLFDEADVAANLPKAVAAANKLRAVNSNVTIEPVVADIDRTNIEELCRDVDVILDGTDNFEIRYLINDTSVKLNKPWVFGGVIGSHGQSMTILPGETPCLRCVFEAAPGPGDVGTCETAGVLGPVVSVIASYQALEAFKILAGKTAAINRELIYLDMWENTNRRIKIAPLKGKVDCPCCKHRRFEWLEGMQGSQAVSLCGRNSVQVSNRNGVKLNFEDLSKNLVSSGNVSFNKFLLKFDVESYNFTVFPDGRAIIKGTDDIEKARILYSKYIGH</sequence>
<dbReference type="GO" id="GO:0008641">
    <property type="term" value="F:ubiquitin-like modifier activating enzyme activity"/>
    <property type="evidence" value="ECO:0007669"/>
    <property type="project" value="InterPro"/>
</dbReference>
<dbReference type="PANTHER" id="PTHR10953">
    <property type="entry name" value="UBIQUITIN-ACTIVATING ENZYME E1"/>
    <property type="match status" value="1"/>
</dbReference>
<evidence type="ECO:0000259" key="2">
    <source>
        <dbReference type="Pfam" id="PF00899"/>
    </source>
</evidence>
<dbReference type="InterPro" id="IPR035985">
    <property type="entry name" value="Ubiquitin-activating_enz"/>
</dbReference>
<keyword evidence="3" id="KW-0808">Transferase</keyword>
<dbReference type="KEGG" id="tsph:KIH39_21770"/>
<keyword evidence="4" id="KW-1185">Reference proteome</keyword>
<dbReference type="GO" id="GO:0004792">
    <property type="term" value="F:thiosulfate-cyanide sulfurtransferase activity"/>
    <property type="evidence" value="ECO:0007669"/>
    <property type="project" value="TreeGrafter"/>
</dbReference>